<feature type="domain" description="SANT" evidence="4">
    <location>
        <begin position="127"/>
        <end position="185"/>
    </location>
</feature>
<dbReference type="CTD" id="109545"/>
<feature type="region of interest" description="Disordered" evidence="3">
    <location>
        <begin position="384"/>
        <end position="424"/>
    </location>
</feature>
<dbReference type="PANTHER" id="PTHR21677:SF1">
    <property type="entry name" value="PROTEIN CRAMPED-LIKE"/>
    <property type="match status" value="1"/>
</dbReference>
<feature type="compositionally biased region" description="Acidic residues" evidence="3">
    <location>
        <begin position="74"/>
        <end position="113"/>
    </location>
</feature>
<name>A0A8B7NAN6_HYAAZ</name>
<feature type="compositionally biased region" description="Acidic residues" evidence="3">
    <location>
        <begin position="440"/>
        <end position="452"/>
    </location>
</feature>
<keyword evidence="2" id="KW-0539">Nucleus</keyword>
<feature type="region of interest" description="Disordered" evidence="3">
    <location>
        <begin position="1"/>
        <end position="123"/>
    </location>
</feature>
<gene>
    <name evidence="6" type="primary">LOC108668038</name>
</gene>
<dbReference type="GO" id="GO:0003682">
    <property type="term" value="F:chromatin binding"/>
    <property type="evidence" value="ECO:0007669"/>
    <property type="project" value="InterPro"/>
</dbReference>
<dbReference type="PANTHER" id="PTHR21677">
    <property type="entry name" value="CRAMPED PROTEIN"/>
    <property type="match status" value="1"/>
</dbReference>
<keyword evidence="1" id="KW-0238">DNA-binding</keyword>
<dbReference type="GO" id="GO:0007389">
    <property type="term" value="P:pattern specification process"/>
    <property type="evidence" value="ECO:0007669"/>
    <property type="project" value="TreeGrafter"/>
</dbReference>
<feature type="compositionally biased region" description="Polar residues" evidence="3">
    <location>
        <begin position="690"/>
        <end position="700"/>
    </location>
</feature>
<feature type="region of interest" description="Disordered" evidence="3">
    <location>
        <begin position="575"/>
        <end position="633"/>
    </location>
</feature>
<dbReference type="GO" id="GO:0005634">
    <property type="term" value="C:nucleus"/>
    <property type="evidence" value="ECO:0007669"/>
    <property type="project" value="TreeGrafter"/>
</dbReference>
<keyword evidence="5" id="KW-1185">Reference proteome</keyword>
<dbReference type="InterPro" id="IPR055315">
    <property type="entry name" value="Cramped-like"/>
</dbReference>
<evidence type="ECO:0000259" key="4">
    <source>
        <dbReference type="PROSITE" id="PS51293"/>
    </source>
</evidence>
<feature type="region of interest" description="Disordered" evidence="3">
    <location>
        <begin position="685"/>
        <end position="714"/>
    </location>
</feature>
<feature type="compositionally biased region" description="Low complexity" evidence="3">
    <location>
        <begin position="490"/>
        <end position="517"/>
    </location>
</feature>
<reference evidence="6" key="1">
    <citation type="submission" date="2025-08" db="UniProtKB">
        <authorList>
            <consortium name="RefSeq"/>
        </authorList>
    </citation>
    <scope>IDENTIFICATION</scope>
    <source>
        <tissue evidence="6">Whole organism</tissue>
    </source>
</reference>
<dbReference type="OrthoDB" id="515799at2759"/>
<dbReference type="RefSeq" id="XP_018010657.1">
    <property type="nucleotide sequence ID" value="XM_018155168.1"/>
</dbReference>
<dbReference type="Gene3D" id="1.10.10.60">
    <property type="entry name" value="Homeodomain-like"/>
    <property type="match status" value="1"/>
</dbReference>
<dbReference type="InterPro" id="IPR017884">
    <property type="entry name" value="SANT_dom"/>
</dbReference>
<feature type="compositionally biased region" description="Basic and acidic residues" evidence="3">
    <location>
        <begin position="605"/>
        <end position="630"/>
    </location>
</feature>
<evidence type="ECO:0000256" key="3">
    <source>
        <dbReference type="SAM" id="MobiDB-lite"/>
    </source>
</evidence>
<dbReference type="GO" id="GO:0003677">
    <property type="term" value="F:DNA binding"/>
    <property type="evidence" value="ECO:0007669"/>
    <property type="project" value="UniProtKB-KW"/>
</dbReference>
<sequence>MGPKGATTSSGAAKKNADSSCKPSVAHTRLKSSLSKAIEAVGAPEQAATEKVEDEIDEEEANEANEAQGKSCNVEDEGAEENDVDEAVDEREADDGGEENDGDDDEEEEDDREADQPKKRRRQWELWSSEDKDIFFEAINECGKNFESIQAYFKTKIQKKGLPSAQAKNKDQVRFFYYRTWHKISKYISFAGIAKKSTQEIYGLVNYGEFRRRVGGTLDYKRGLQLQELVLQGSTSVRVKGRAIRIRTPQCRALKKFNQPQDKSRASEPLPRRISVMLSSGSMAAWTHVHSLAHNPRVKTTLSPNRPLRDLLMFLQLKWRLKNLKTCASLLMKSNQSVSVPEIQEPLLRIRPSPQCSVTLSRVTQVTADQHPCASLLSHESWLKESGAQKTTKAKTNRKSSNPTQKPFPKKPEEETISKKAEGTGEFQASVSVVDEVWEASQEETDFSDAEELGIQNRNKTNSTNLCADSQTSDEDHEAVTTTSTVPPLSRSRNQSNKNRNKTNLSVKSSGLSTSSLDPTANCDNSLPKKRNLLNHPTVGGSLATAPGCEAVSVVRKSRKGRALKIKFATNTCDDSHDEALNEDYDEHDTECDEEEVEDEEDNEEKERDNSKVKNEVSEPKEAKPPDKAAPEPAQLAVEPLCARVAAIRAGWTLASVGRLTIGELFVMLGRMNPLLLEYEFESVKKEPGSESSQSTSPVTTLARDTAVPESSDESKFKIDVKYSPSPGAVNANGNACFSSITRDTATVKPLVTAAAKPTSELSGMLSQLLDMSSQLFHKNSLLEGNKMCPCRLSKGFKSPLGGAASRSPRVPALPAARSPDVGGSNFAVPADRSRPASAKRLIAPDDVDAAATGSNKRHCVRTGESVNVMVSVTAGDFRMEVPASATRSTAVLSDQAKLEAEISIKLNIT</sequence>
<dbReference type="KEGG" id="hazt:108668038"/>
<organism evidence="5 6">
    <name type="scientific">Hyalella azteca</name>
    <name type="common">Amphipod</name>
    <dbReference type="NCBI Taxonomy" id="294128"/>
    <lineage>
        <taxon>Eukaryota</taxon>
        <taxon>Metazoa</taxon>
        <taxon>Ecdysozoa</taxon>
        <taxon>Arthropoda</taxon>
        <taxon>Crustacea</taxon>
        <taxon>Multicrustacea</taxon>
        <taxon>Malacostraca</taxon>
        <taxon>Eumalacostraca</taxon>
        <taxon>Peracarida</taxon>
        <taxon>Amphipoda</taxon>
        <taxon>Senticaudata</taxon>
        <taxon>Talitrida</taxon>
        <taxon>Talitroidea</taxon>
        <taxon>Hyalellidae</taxon>
        <taxon>Hyalella</taxon>
    </lineage>
</organism>
<evidence type="ECO:0000256" key="1">
    <source>
        <dbReference type="ARBA" id="ARBA00023125"/>
    </source>
</evidence>
<feature type="compositionally biased region" description="Polar residues" evidence="3">
    <location>
        <begin position="456"/>
        <end position="471"/>
    </location>
</feature>
<proteinExistence type="predicted"/>
<protein>
    <submittedName>
        <fullName evidence="6">Uncharacterized protein LOC108668038</fullName>
    </submittedName>
</protein>
<dbReference type="Proteomes" id="UP000694843">
    <property type="component" value="Unplaced"/>
</dbReference>
<dbReference type="AlphaFoldDB" id="A0A8B7NAN6"/>
<feature type="compositionally biased region" description="Acidic residues" evidence="3">
    <location>
        <begin position="52"/>
        <end position="63"/>
    </location>
</feature>
<feature type="region of interest" description="Disordered" evidence="3">
    <location>
        <begin position="440"/>
        <end position="545"/>
    </location>
</feature>
<evidence type="ECO:0000313" key="5">
    <source>
        <dbReference type="Proteomes" id="UP000694843"/>
    </source>
</evidence>
<dbReference type="GeneID" id="108668038"/>
<accession>A0A8B7NAN6</accession>
<feature type="compositionally biased region" description="Acidic residues" evidence="3">
    <location>
        <begin position="581"/>
        <end position="604"/>
    </location>
</feature>
<feature type="compositionally biased region" description="Basic and acidic residues" evidence="3">
    <location>
        <begin position="410"/>
        <end position="423"/>
    </location>
</feature>
<evidence type="ECO:0000313" key="6">
    <source>
        <dbReference type="RefSeq" id="XP_018010657.1"/>
    </source>
</evidence>
<feature type="compositionally biased region" description="Polar residues" evidence="3">
    <location>
        <begin position="1"/>
        <end position="11"/>
    </location>
</feature>
<evidence type="ECO:0000256" key="2">
    <source>
        <dbReference type="ARBA" id="ARBA00023242"/>
    </source>
</evidence>
<dbReference type="PROSITE" id="PS51293">
    <property type="entry name" value="SANT"/>
    <property type="match status" value="1"/>
</dbReference>